<dbReference type="Gene3D" id="3.90.920.10">
    <property type="entry name" value="DNA primase, PRIM domain"/>
    <property type="match status" value="1"/>
</dbReference>
<keyword evidence="16" id="KW-0234">DNA repair</keyword>
<organism evidence="23 24">
    <name type="scientific">Nitrospirillum viridazoti CBAmc</name>
    <dbReference type="NCBI Taxonomy" id="1441467"/>
    <lineage>
        <taxon>Bacteria</taxon>
        <taxon>Pseudomonadati</taxon>
        <taxon>Pseudomonadota</taxon>
        <taxon>Alphaproteobacteria</taxon>
        <taxon>Rhodospirillales</taxon>
        <taxon>Azospirillaceae</taxon>
        <taxon>Nitrospirillum</taxon>
        <taxon>Nitrospirillum viridazoti</taxon>
    </lineage>
</organism>
<keyword evidence="24" id="KW-1185">Reference proteome</keyword>
<evidence type="ECO:0000256" key="8">
    <source>
        <dbReference type="ARBA" id="ARBA00022741"/>
    </source>
</evidence>
<dbReference type="EMBL" id="CP022113">
    <property type="protein sequence ID" value="ASG25102.1"/>
    <property type="molecule type" value="Genomic_DNA"/>
</dbReference>
<dbReference type="Pfam" id="PF01068">
    <property type="entry name" value="DNA_ligase_A_M"/>
    <property type="match status" value="1"/>
</dbReference>
<dbReference type="InterPro" id="IPR052171">
    <property type="entry name" value="NHEJ_LigD"/>
</dbReference>
<evidence type="ECO:0000256" key="4">
    <source>
        <dbReference type="ARBA" id="ARBA00022679"/>
    </source>
</evidence>
<keyword evidence="3 23" id="KW-0436">Ligase</keyword>
<dbReference type="Gene3D" id="2.40.50.140">
    <property type="entry name" value="Nucleic acid-binding proteins"/>
    <property type="match status" value="1"/>
</dbReference>
<feature type="compositionally biased region" description="Basic and acidic residues" evidence="21">
    <location>
        <begin position="1"/>
        <end position="18"/>
    </location>
</feature>
<keyword evidence="11" id="KW-0269">Exonuclease</keyword>
<dbReference type="GO" id="GO:0003677">
    <property type="term" value="F:DNA binding"/>
    <property type="evidence" value="ECO:0007669"/>
    <property type="project" value="UniProtKB-KW"/>
</dbReference>
<dbReference type="AlphaFoldDB" id="A0A248K2D7"/>
<keyword evidence="4" id="KW-0808">Transferase</keyword>
<evidence type="ECO:0000256" key="18">
    <source>
        <dbReference type="ARBA" id="ARBA00023268"/>
    </source>
</evidence>
<dbReference type="GO" id="GO:0005524">
    <property type="term" value="F:ATP binding"/>
    <property type="evidence" value="ECO:0007669"/>
    <property type="project" value="UniProtKB-KW"/>
</dbReference>
<evidence type="ECO:0000256" key="19">
    <source>
        <dbReference type="ARBA" id="ARBA00029943"/>
    </source>
</evidence>
<dbReference type="GO" id="GO:0006310">
    <property type="term" value="P:DNA recombination"/>
    <property type="evidence" value="ECO:0007669"/>
    <property type="project" value="UniProtKB-KW"/>
</dbReference>
<keyword evidence="6" id="KW-0540">Nuclease</keyword>
<accession>A0A248K2D7</accession>
<dbReference type="InterPro" id="IPR014145">
    <property type="entry name" value="LigD_pol_dom"/>
</dbReference>
<dbReference type="PANTHER" id="PTHR42705">
    <property type="entry name" value="BIFUNCTIONAL NON-HOMOLOGOUS END JOINING PROTEIN LIGD"/>
    <property type="match status" value="1"/>
</dbReference>
<evidence type="ECO:0000256" key="14">
    <source>
        <dbReference type="ARBA" id="ARBA00023125"/>
    </source>
</evidence>
<evidence type="ECO:0000256" key="12">
    <source>
        <dbReference type="ARBA" id="ARBA00022840"/>
    </source>
</evidence>
<keyword evidence="14" id="KW-0238">DNA-binding</keyword>
<keyword evidence="15" id="KW-0233">DNA recombination</keyword>
<evidence type="ECO:0000256" key="17">
    <source>
        <dbReference type="ARBA" id="ARBA00023211"/>
    </source>
</evidence>
<sequence>MDTVGRDTTDDEVLDHLPEAPSDAPAKTPPSRAHIPPPAFVEPALATLVDSPPEGPDWLFEAKFDGYRAVVAVSGQEVRIHTRSGLDWTDRFPTIVRALVALDLPPVLLDGEIVALDSRGLSNFSTLQRAMKDDQAALSYYVFDLLAEAGRDWGPRPLVARKARLAALLGEAGKTGPVFYTDHVMGGGAGLLATLCEQGFEGIIAKRANGPYQPGRCHDWLKVKCGNRQEFVIVGWSPSTHGRAFASLLLGLREDGALRYAGRVGSGFDADTQAGLEARLHALARKAPTVAVDSVPPAIAREARWVKPELVAEIAFAGFTGDRLVRQGRFMGLRADKPAGAVVLERAEHVGQAVGQPVGQAVKEGGSPMGGVALTHPERVLDPVSGLTKQGLADYLETVAPRMLPYAAGRLLSLLRCPEGTEQACFFQRHAGAGTPSPWRRKAVKEKDGRQIDYFYLTDAAGLRAAAQMGVLELHLWGSPVRKLESPDRLVFDLDPDAGLPFAKVKAAAVAMRDVLAALDLASFPLLTGGKGVHVVAPLGPGAAGGRRQWPVVAAFAKAVAEQLVEANPDAYVATMNKARRQGRIFIDHFCNTRGSSAVAPYSTRAKPARGGGGTPIACPVSWEELAKVERADFHTTADAPALMRRVDPWARYFELEQDLGAAACRVLGVKVGAGAYNG</sequence>
<feature type="region of interest" description="Disordered" evidence="21">
    <location>
        <begin position="1"/>
        <end position="37"/>
    </location>
</feature>
<name>A0A248K2D7_9PROT</name>
<dbReference type="GO" id="GO:0046872">
    <property type="term" value="F:metal ion binding"/>
    <property type="evidence" value="ECO:0007669"/>
    <property type="project" value="UniProtKB-KW"/>
</dbReference>
<evidence type="ECO:0000256" key="16">
    <source>
        <dbReference type="ARBA" id="ARBA00023204"/>
    </source>
</evidence>
<dbReference type="Gene3D" id="3.30.1490.70">
    <property type="match status" value="1"/>
</dbReference>
<gene>
    <name evidence="23" type="primary">ligD</name>
    <name evidence="23" type="ORF">Y958_29475</name>
</gene>
<proteinExistence type="predicted"/>
<evidence type="ECO:0000259" key="22">
    <source>
        <dbReference type="PROSITE" id="PS50160"/>
    </source>
</evidence>
<dbReference type="CDD" id="cd07906">
    <property type="entry name" value="Adenylation_DNA_ligase_LigD_LigC"/>
    <property type="match status" value="1"/>
</dbReference>
<dbReference type="SUPFAM" id="SSF50249">
    <property type="entry name" value="Nucleic acid-binding proteins"/>
    <property type="match status" value="1"/>
</dbReference>
<dbReference type="Pfam" id="PF21686">
    <property type="entry name" value="LigD_Prim-Pol"/>
    <property type="match status" value="1"/>
</dbReference>
<comment type="catalytic activity">
    <reaction evidence="20">
        <text>ATP + (deoxyribonucleotide)n-3'-hydroxyl + 5'-phospho-(deoxyribonucleotide)m = (deoxyribonucleotide)n+m + AMP + diphosphate.</text>
        <dbReference type="EC" id="6.5.1.1"/>
    </reaction>
</comment>
<evidence type="ECO:0000256" key="9">
    <source>
        <dbReference type="ARBA" id="ARBA00022763"/>
    </source>
</evidence>
<keyword evidence="17" id="KW-0464">Manganese</keyword>
<dbReference type="Gene3D" id="3.30.470.30">
    <property type="entry name" value="DNA ligase/mRNA capping enzyme"/>
    <property type="match status" value="1"/>
</dbReference>
<dbReference type="GO" id="GO:0003910">
    <property type="term" value="F:DNA ligase (ATP) activity"/>
    <property type="evidence" value="ECO:0007669"/>
    <property type="project" value="UniProtKB-EC"/>
</dbReference>
<dbReference type="Proteomes" id="UP000197153">
    <property type="component" value="Chromosome 4"/>
</dbReference>
<evidence type="ECO:0000256" key="13">
    <source>
        <dbReference type="ARBA" id="ARBA00022932"/>
    </source>
</evidence>
<dbReference type="InterPro" id="IPR012310">
    <property type="entry name" value="DNA_ligase_ATP-dep_cent"/>
</dbReference>
<dbReference type="EC" id="6.5.1.1" evidence="2"/>
<dbReference type="NCBIfam" id="TIGR02779">
    <property type="entry name" value="NHEJ_ligase_lig"/>
    <property type="match status" value="1"/>
</dbReference>
<evidence type="ECO:0000256" key="7">
    <source>
        <dbReference type="ARBA" id="ARBA00022723"/>
    </source>
</evidence>
<dbReference type="PANTHER" id="PTHR42705:SF2">
    <property type="entry name" value="BIFUNCTIONAL NON-HOMOLOGOUS END JOINING PROTEIN LIGD"/>
    <property type="match status" value="1"/>
</dbReference>
<keyword evidence="7" id="KW-0479">Metal-binding</keyword>
<comment type="cofactor">
    <cofactor evidence="1">
        <name>Mn(2+)</name>
        <dbReference type="ChEBI" id="CHEBI:29035"/>
    </cofactor>
</comment>
<dbReference type="NCBIfam" id="TIGR02776">
    <property type="entry name" value="NHEJ_ligase_prk"/>
    <property type="match status" value="1"/>
</dbReference>
<evidence type="ECO:0000256" key="3">
    <source>
        <dbReference type="ARBA" id="ARBA00022598"/>
    </source>
</evidence>
<keyword evidence="13" id="KW-0239">DNA-directed DNA polymerase</keyword>
<evidence type="ECO:0000256" key="15">
    <source>
        <dbReference type="ARBA" id="ARBA00023172"/>
    </source>
</evidence>
<dbReference type="InterPro" id="IPR014143">
    <property type="entry name" value="NHEJ_ligase_prk"/>
</dbReference>
<dbReference type="CDD" id="cd07971">
    <property type="entry name" value="OBF_DNA_ligase_LigD"/>
    <property type="match status" value="1"/>
</dbReference>
<dbReference type="InterPro" id="IPR012340">
    <property type="entry name" value="NA-bd_OB-fold"/>
</dbReference>
<evidence type="ECO:0000256" key="5">
    <source>
        <dbReference type="ARBA" id="ARBA00022695"/>
    </source>
</evidence>
<dbReference type="PROSITE" id="PS00333">
    <property type="entry name" value="DNA_LIGASE_A2"/>
    <property type="match status" value="1"/>
</dbReference>
<dbReference type="InterPro" id="IPR016059">
    <property type="entry name" value="DNA_ligase_ATP-dep_CS"/>
</dbReference>
<dbReference type="RefSeq" id="WP_088875485.1">
    <property type="nucleotide sequence ID" value="NZ_CP022113.1"/>
</dbReference>
<evidence type="ECO:0000256" key="1">
    <source>
        <dbReference type="ARBA" id="ARBA00001936"/>
    </source>
</evidence>
<evidence type="ECO:0000256" key="21">
    <source>
        <dbReference type="SAM" id="MobiDB-lite"/>
    </source>
</evidence>
<protein>
    <recommendedName>
        <fullName evidence="2">DNA ligase (ATP)</fullName>
        <ecNumber evidence="2">6.5.1.1</ecNumber>
    </recommendedName>
    <alternativeName>
        <fullName evidence="19">NHEJ DNA polymerase</fullName>
    </alternativeName>
</protein>
<dbReference type="GO" id="GO:0003887">
    <property type="term" value="F:DNA-directed DNA polymerase activity"/>
    <property type="evidence" value="ECO:0007669"/>
    <property type="project" value="UniProtKB-KW"/>
</dbReference>
<keyword evidence="18" id="KW-0511">Multifunctional enzyme</keyword>
<keyword evidence="12" id="KW-0067">ATP-binding</keyword>
<dbReference type="InterPro" id="IPR012309">
    <property type="entry name" value="DNA_ligase_ATP-dep_C"/>
</dbReference>
<dbReference type="SUPFAM" id="SSF56091">
    <property type="entry name" value="DNA ligase/mRNA capping enzyme, catalytic domain"/>
    <property type="match status" value="1"/>
</dbReference>
<evidence type="ECO:0000256" key="11">
    <source>
        <dbReference type="ARBA" id="ARBA00022839"/>
    </source>
</evidence>
<keyword evidence="9" id="KW-0227">DNA damage</keyword>
<dbReference type="KEGG" id="nao:Y958_29475"/>
<evidence type="ECO:0000256" key="20">
    <source>
        <dbReference type="ARBA" id="ARBA00034003"/>
    </source>
</evidence>
<evidence type="ECO:0000313" key="24">
    <source>
        <dbReference type="Proteomes" id="UP000197153"/>
    </source>
</evidence>
<dbReference type="PROSITE" id="PS50160">
    <property type="entry name" value="DNA_LIGASE_A3"/>
    <property type="match status" value="1"/>
</dbReference>
<keyword evidence="8" id="KW-0547">Nucleotide-binding</keyword>
<dbReference type="GO" id="GO:0006281">
    <property type="term" value="P:DNA repair"/>
    <property type="evidence" value="ECO:0007669"/>
    <property type="project" value="UniProtKB-KW"/>
</dbReference>
<feature type="domain" description="ATP-dependent DNA ligase family profile" evidence="22">
    <location>
        <begin position="131"/>
        <end position="224"/>
    </location>
</feature>
<dbReference type="GO" id="GO:0004527">
    <property type="term" value="F:exonuclease activity"/>
    <property type="evidence" value="ECO:0007669"/>
    <property type="project" value="UniProtKB-KW"/>
</dbReference>
<evidence type="ECO:0000256" key="6">
    <source>
        <dbReference type="ARBA" id="ARBA00022722"/>
    </source>
</evidence>
<reference evidence="23 24" key="1">
    <citation type="submission" date="2017-06" db="EMBL/GenBank/DDBJ databases">
        <title>Complete genome sequence of Nitrospirillum amazonense strain CBAmC, an endophytic nitrogen-fixing and plant growth-promoting bacterium, isolated from sugarcane.</title>
        <authorList>
            <person name="Schwab S."/>
            <person name="dos Santos Teixeira K.R."/>
            <person name="Simoes Araujo J.L."/>
            <person name="Soares Vidal M."/>
            <person name="Borges de Freitas H.R."/>
            <person name="Rivello Crivelaro A.L."/>
            <person name="Bueno de Camargo Nunes A."/>
            <person name="dos Santos C.M."/>
            <person name="Palmeira da Silva Rosa D."/>
            <person name="da Silva Padilha D."/>
            <person name="da Silva E."/>
            <person name="Araujo Terra L."/>
            <person name="Soares Mendes V."/>
            <person name="Farinelli L."/>
            <person name="Magalhaes Cruz L."/>
            <person name="Baldani J.I."/>
        </authorList>
    </citation>
    <scope>NUCLEOTIDE SEQUENCE [LARGE SCALE GENOMIC DNA]</scope>
    <source>
        <strain evidence="23 24">CBAmC</strain>
    </source>
</reference>
<evidence type="ECO:0000256" key="10">
    <source>
        <dbReference type="ARBA" id="ARBA00022801"/>
    </source>
</evidence>
<evidence type="ECO:0000256" key="2">
    <source>
        <dbReference type="ARBA" id="ARBA00012727"/>
    </source>
</evidence>
<keyword evidence="5" id="KW-0548">Nucleotidyltransferase</keyword>
<keyword evidence="10" id="KW-0378">Hydrolase</keyword>
<evidence type="ECO:0000313" key="23">
    <source>
        <dbReference type="EMBL" id="ASG25102.1"/>
    </source>
</evidence>
<dbReference type="Pfam" id="PF04679">
    <property type="entry name" value="DNA_ligase_A_C"/>
    <property type="match status" value="1"/>
</dbReference>
<dbReference type="NCBIfam" id="TIGR02778">
    <property type="entry name" value="ligD_pol"/>
    <property type="match status" value="1"/>
</dbReference>
<dbReference type="InterPro" id="IPR014146">
    <property type="entry name" value="LigD_ligase_dom"/>
</dbReference>